<accession>A0ABR1UAS1</accession>
<organism evidence="2 3">
    <name type="scientific">Apiospora rasikravindrae</name>
    <dbReference type="NCBI Taxonomy" id="990691"/>
    <lineage>
        <taxon>Eukaryota</taxon>
        <taxon>Fungi</taxon>
        <taxon>Dikarya</taxon>
        <taxon>Ascomycota</taxon>
        <taxon>Pezizomycotina</taxon>
        <taxon>Sordariomycetes</taxon>
        <taxon>Xylariomycetidae</taxon>
        <taxon>Amphisphaeriales</taxon>
        <taxon>Apiosporaceae</taxon>
        <taxon>Apiospora</taxon>
    </lineage>
</organism>
<feature type="compositionally biased region" description="Pro residues" evidence="1">
    <location>
        <begin position="150"/>
        <end position="165"/>
    </location>
</feature>
<reference evidence="2 3" key="1">
    <citation type="submission" date="2023-01" db="EMBL/GenBank/DDBJ databases">
        <title>Analysis of 21 Apiospora genomes using comparative genomics revels a genus with tremendous synthesis potential of carbohydrate active enzymes and secondary metabolites.</title>
        <authorList>
            <person name="Sorensen T."/>
        </authorList>
    </citation>
    <scope>NUCLEOTIDE SEQUENCE [LARGE SCALE GENOMIC DNA]</scope>
    <source>
        <strain evidence="2 3">CBS 33761</strain>
    </source>
</reference>
<protein>
    <submittedName>
        <fullName evidence="2">Uncharacterized protein</fullName>
    </submittedName>
</protein>
<gene>
    <name evidence="2" type="ORF">PG993_001223</name>
</gene>
<evidence type="ECO:0000256" key="1">
    <source>
        <dbReference type="SAM" id="MobiDB-lite"/>
    </source>
</evidence>
<dbReference type="EMBL" id="JAQQWK010000001">
    <property type="protein sequence ID" value="KAK8055996.1"/>
    <property type="molecule type" value="Genomic_DNA"/>
</dbReference>
<keyword evidence="3" id="KW-1185">Reference proteome</keyword>
<evidence type="ECO:0000313" key="3">
    <source>
        <dbReference type="Proteomes" id="UP001444661"/>
    </source>
</evidence>
<proteinExistence type="predicted"/>
<evidence type="ECO:0000313" key="2">
    <source>
        <dbReference type="EMBL" id="KAK8055996.1"/>
    </source>
</evidence>
<sequence length="252" mass="26261">MSLRKIGPGLYIATIPPSLEYCFEDMCENFAGAWKHPPAKHVAGALVQGSSTNPDDHQLGSSPGIRTPLPHESTQCKGLCFTCAFAQRAGGPARGGPMPARPDPCTPKGHVIVMMPGVPPKSMPPPGSGPQDSNGHVLFVMLKDEEEGPPPDPRSQPPPPRPHPCIPKGRSVVANASEPLRSPRSISPQPSTSGEDTLETGSAPPSSSGTSSSTIAWEAASSAPEGQAAGRSPAAECVVCGDHFKLTGWYEH</sequence>
<feature type="compositionally biased region" description="Pro residues" evidence="1">
    <location>
        <begin position="117"/>
        <end position="128"/>
    </location>
</feature>
<dbReference type="Proteomes" id="UP001444661">
    <property type="component" value="Unassembled WGS sequence"/>
</dbReference>
<name>A0ABR1UAS1_9PEZI</name>
<feature type="compositionally biased region" description="Low complexity" evidence="1">
    <location>
        <begin position="200"/>
        <end position="214"/>
    </location>
</feature>
<comment type="caution">
    <text evidence="2">The sequence shown here is derived from an EMBL/GenBank/DDBJ whole genome shotgun (WGS) entry which is preliminary data.</text>
</comment>
<feature type="region of interest" description="Disordered" evidence="1">
    <location>
        <begin position="91"/>
        <end position="234"/>
    </location>
</feature>
<feature type="compositionally biased region" description="Polar residues" evidence="1">
    <location>
        <begin position="184"/>
        <end position="195"/>
    </location>
</feature>